<evidence type="ECO:0000313" key="4">
    <source>
        <dbReference type="WBParaSite" id="PDA_v2.g28665.t1"/>
    </source>
</evidence>
<evidence type="ECO:0000256" key="1">
    <source>
        <dbReference type="ARBA" id="ARBA00006190"/>
    </source>
</evidence>
<sequence length="210" mass="23705">MNFFKKEDPKETQRANDRQLRRTNRDLSHDQKQLERREKELEIEIKKLASKGQIGPCKVLAKQLVQIREQKTKNIAMGARITSVGHQAKTMGSMGTMAHAMGTTANTMKIIDKQMPLEKFAAQMRDFQQTNDRMDMKSEVISDTLDSMLDVDEGEEEAVIDQVLDEIGIEVRGKMPSVPMGTSDFTRTKTKAGNDISDADLDRMLASLKS</sequence>
<dbReference type="Proteomes" id="UP000887578">
    <property type="component" value="Unplaced"/>
</dbReference>
<dbReference type="WBParaSite" id="PDA_v2.g28665.t1">
    <property type="protein sequence ID" value="PDA_v2.g28665.t1"/>
    <property type="gene ID" value="PDA_v2.g28665"/>
</dbReference>
<accession>A0A914QGP6</accession>
<dbReference type="AlphaFoldDB" id="A0A914QGP6"/>
<evidence type="ECO:0000256" key="2">
    <source>
        <dbReference type="SAM" id="MobiDB-lite"/>
    </source>
</evidence>
<dbReference type="GO" id="GO:0007034">
    <property type="term" value="P:vacuolar transport"/>
    <property type="evidence" value="ECO:0007669"/>
    <property type="project" value="InterPro"/>
</dbReference>
<evidence type="ECO:0000313" key="3">
    <source>
        <dbReference type="Proteomes" id="UP000887578"/>
    </source>
</evidence>
<dbReference type="PANTHER" id="PTHR10476">
    <property type="entry name" value="CHARGED MULTIVESICULAR BODY PROTEIN"/>
    <property type="match status" value="1"/>
</dbReference>
<dbReference type="InterPro" id="IPR005024">
    <property type="entry name" value="Snf7_fam"/>
</dbReference>
<comment type="similarity">
    <text evidence="1">Belongs to the SNF7 family.</text>
</comment>
<reference evidence="4" key="1">
    <citation type="submission" date="2022-11" db="UniProtKB">
        <authorList>
            <consortium name="WormBaseParasite"/>
        </authorList>
    </citation>
    <scope>IDENTIFICATION</scope>
</reference>
<organism evidence="3 4">
    <name type="scientific">Panagrolaimus davidi</name>
    <dbReference type="NCBI Taxonomy" id="227884"/>
    <lineage>
        <taxon>Eukaryota</taxon>
        <taxon>Metazoa</taxon>
        <taxon>Ecdysozoa</taxon>
        <taxon>Nematoda</taxon>
        <taxon>Chromadorea</taxon>
        <taxon>Rhabditida</taxon>
        <taxon>Tylenchina</taxon>
        <taxon>Panagrolaimomorpha</taxon>
        <taxon>Panagrolaimoidea</taxon>
        <taxon>Panagrolaimidae</taxon>
        <taxon>Panagrolaimus</taxon>
    </lineage>
</organism>
<feature type="region of interest" description="Disordered" evidence="2">
    <location>
        <begin position="1"/>
        <end position="33"/>
    </location>
</feature>
<dbReference type="Pfam" id="PF03357">
    <property type="entry name" value="Snf7"/>
    <property type="match status" value="1"/>
</dbReference>
<name>A0A914QGP6_9BILA</name>
<protein>
    <submittedName>
        <fullName evidence="4">Uncharacterized protein</fullName>
    </submittedName>
</protein>
<proteinExistence type="inferred from homology"/>
<dbReference type="Gene3D" id="6.10.140.1230">
    <property type="match status" value="1"/>
</dbReference>
<keyword evidence="3" id="KW-1185">Reference proteome</keyword>